<dbReference type="Proteomes" id="UP000250831">
    <property type="component" value="Unassembled WGS sequence"/>
</dbReference>
<dbReference type="EMBL" id="QCXX01000002">
    <property type="protein sequence ID" value="PUV25091.1"/>
    <property type="molecule type" value="Genomic_DNA"/>
</dbReference>
<keyword evidence="2" id="KW-1185">Reference proteome</keyword>
<comment type="caution">
    <text evidence="1">The sequence shown here is derived from an EMBL/GenBank/DDBJ whole genome shotgun (WGS) entry which is preliminary data.</text>
</comment>
<reference evidence="1 2" key="1">
    <citation type="submission" date="2018-04" db="EMBL/GenBank/DDBJ databases">
        <title>Sphingobacterium sp. M46 Genome.</title>
        <authorList>
            <person name="Cheng J."/>
            <person name="Li Y."/>
        </authorList>
    </citation>
    <scope>NUCLEOTIDE SEQUENCE [LARGE SCALE GENOMIC DNA]</scope>
    <source>
        <strain evidence="1 2">M46</strain>
    </source>
</reference>
<accession>A0A363NWR5</accession>
<sequence>MANRSLNMQKIRQILLFLERSFSQRSIERETGKYVNLVRENLIRIRNEEGLEGYKKKWSKHDFPSDEYELLKG</sequence>
<evidence type="ECO:0000313" key="2">
    <source>
        <dbReference type="Proteomes" id="UP000250831"/>
    </source>
</evidence>
<dbReference type="AlphaFoldDB" id="A0A363NWR5"/>
<name>A0A363NWR5_9SPHI</name>
<gene>
    <name evidence="1" type="ORF">DCO56_09115</name>
</gene>
<organism evidence="1 2">
    <name type="scientific">Sphingobacterium athyrii</name>
    <dbReference type="NCBI Taxonomy" id="2152717"/>
    <lineage>
        <taxon>Bacteria</taxon>
        <taxon>Pseudomonadati</taxon>
        <taxon>Bacteroidota</taxon>
        <taxon>Sphingobacteriia</taxon>
        <taxon>Sphingobacteriales</taxon>
        <taxon>Sphingobacteriaceae</taxon>
        <taxon>Sphingobacterium</taxon>
    </lineage>
</organism>
<protein>
    <submittedName>
        <fullName evidence="1">Uncharacterized protein</fullName>
    </submittedName>
</protein>
<proteinExistence type="predicted"/>
<evidence type="ECO:0000313" key="1">
    <source>
        <dbReference type="EMBL" id="PUV25091.1"/>
    </source>
</evidence>